<organism evidence="1 2">
    <name type="scientific">Flavobacterium pectinovorum</name>
    <dbReference type="NCBI Taxonomy" id="29533"/>
    <lineage>
        <taxon>Bacteria</taxon>
        <taxon>Pseudomonadati</taxon>
        <taxon>Bacteroidota</taxon>
        <taxon>Flavobacteriia</taxon>
        <taxon>Flavobacteriales</taxon>
        <taxon>Flavobacteriaceae</taxon>
        <taxon>Flavobacterium</taxon>
    </lineage>
</organism>
<dbReference type="EMBL" id="RCZH01000001">
    <property type="protein sequence ID" value="TPG45312.1"/>
    <property type="molecule type" value="Genomic_DNA"/>
</dbReference>
<comment type="caution">
    <text evidence="1">The sequence shown here is derived from an EMBL/GenBank/DDBJ whole genome shotgun (WGS) entry which is preliminary data.</text>
</comment>
<dbReference type="OrthoDB" id="1347480at2"/>
<dbReference type="RefSeq" id="WP_140502991.1">
    <property type="nucleotide sequence ID" value="NZ_RCZH01000001.1"/>
</dbReference>
<evidence type="ECO:0000313" key="1">
    <source>
        <dbReference type="EMBL" id="TPG45312.1"/>
    </source>
</evidence>
<protein>
    <submittedName>
        <fullName evidence="1">Uncharacterized protein</fullName>
    </submittedName>
</protein>
<proteinExistence type="predicted"/>
<sequence length="204" mass="24187">MKKSIYIIIIMFCLLSCKDKKIIFPEKFNAKSLEKFDLKTFNDNKKDSTYEYFVKDTIVKLYEEKEHYKKELITGNHSFKNVFIYSKTTNSLVNEFCYFYGMPIGIWKSYDEKGTLLNWKNYNEGFDFTIKDLIAMLKKELQIDLINDNNYKSLIIDRSSYKRLFFITSYCYSIQIATMAETRTIKIDGKTGEILSDVNAFIEE</sequence>
<dbReference type="Proteomes" id="UP000319700">
    <property type="component" value="Unassembled WGS sequence"/>
</dbReference>
<evidence type="ECO:0000313" key="2">
    <source>
        <dbReference type="Proteomes" id="UP000319700"/>
    </source>
</evidence>
<reference evidence="1 2" key="1">
    <citation type="journal article" date="2019" name="Environ. Microbiol.">
        <title>Species interactions and distinct microbial communities in high Arctic permafrost affected cryosols are associated with the CH4 and CO2 gas fluxes.</title>
        <authorList>
            <person name="Altshuler I."/>
            <person name="Hamel J."/>
            <person name="Turney S."/>
            <person name="Magnuson E."/>
            <person name="Levesque R."/>
            <person name="Greer C."/>
            <person name="Whyte L.G."/>
        </authorList>
    </citation>
    <scope>NUCLEOTIDE SEQUENCE [LARGE SCALE GENOMIC DNA]</scope>
    <source>
        <strain evidence="1 2">42</strain>
    </source>
</reference>
<accession>A0A502F7I1</accession>
<dbReference type="AlphaFoldDB" id="A0A502F7I1"/>
<gene>
    <name evidence="1" type="ORF">EAH81_01550</name>
</gene>
<keyword evidence="2" id="KW-1185">Reference proteome</keyword>
<name>A0A502F7I1_9FLAO</name>